<dbReference type="GeneTree" id="ENSGT00940000154459"/>
<dbReference type="InterPro" id="IPR020339">
    <property type="entry name" value="C20orf85-like"/>
</dbReference>
<evidence type="ECO:0000313" key="2">
    <source>
        <dbReference type="Ensembl" id="ENSAMXP00000021822.2"/>
    </source>
</evidence>
<dbReference type="Proteomes" id="UP000018467">
    <property type="component" value="Unassembled WGS sequence"/>
</dbReference>
<dbReference type="Pfam" id="PF14945">
    <property type="entry name" value="LLC1"/>
    <property type="match status" value="1"/>
</dbReference>
<evidence type="ECO:0000256" key="1">
    <source>
        <dbReference type="SAM" id="MobiDB-lite"/>
    </source>
</evidence>
<dbReference type="Bgee" id="ENSAMXG00000021199">
    <property type="expression patterns" value="Expressed in mesonephros and 13 other cell types or tissues"/>
</dbReference>
<sequence>MEVQGSKKTTSAGYRLPERPSVPLASQSSVSVLRPSQSRTRSAGEPPERDTDTRNPVKQDQVWREFVRAERTGVKEWEKNWSFLKDFDQLGRPRTEPPLPTYVPLYSDTLPNTSNQMLGSRMCTELGKELMRMDKLLMLTMSHRKNKQSSEMQPC</sequence>
<dbReference type="HOGENOM" id="CLU_101818_0_0_1"/>
<reference evidence="2" key="3">
    <citation type="submission" date="2025-08" db="UniProtKB">
        <authorList>
            <consortium name="Ensembl"/>
        </authorList>
    </citation>
    <scope>IDENTIFICATION</scope>
</reference>
<name>W5LPM0_ASTMX</name>
<feature type="region of interest" description="Disordered" evidence="1">
    <location>
        <begin position="1"/>
        <end position="60"/>
    </location>
</feature>
<dbReference type="PANTHER" id="PTHR31909">
    <property type="entry name" value="CHROMOSOME 20 ORF85 FAMILY MEMBER"/>
    <property type="match status" value="1"/>
</dbReference>
<protein>
    <submittedName>
        <fullName evidence="2">Ciliary microtubule inner protein 5</fullName>
    </submittedName>
</protein>
<accession>W5LPM0</accession>
<reference evidence="2" key="4">
    <citation type="submission" date="2025-09" db="UniProtKB">
        <authorList>
            <consortium name="Ensembl"/>
        </authorList>
    </citation>
    <scope>IDENTIFICATION</scope>
</reference>
<reference evidence="3" key="2">
    <citation type="journal article" date="2014" name="Nat. Commun.">
        <title>The cavefish genome reveals candidate genes for eye loss.</title>
        <authorList>
            <person name="McGaugh S.E."/>
            <person name="Gross J.B."/>
            <person name="Aken B."/>
            <person name="Blin M."/>
            <person name="Borowsky R."/>
            <person name="Chalopin D."/>
            <person name="Hinaux H."/>
            <person name="Jeffery W.R."/>
            <person name="Keene A."/>
            <person name="Ma L."/>
            <person name="Minx P."/>
            <person name="Murphy D."/>
            <person name="O'Quin K.E."/>
            <person name="Retaux S."/>
            <person name="Rohner N."/>
            <person name="Searle S.M."/>
            <person name="Stahl B.A."/>
            <person name="Tabin C."/>
            <person name="Volff J.N."/>
            <person name="Yoshizawa M."/>
            <person name="Warren W.C."/>
        </authorList>
    </citation>
    <scope>NUCLEOTIDE SEQUENCE [LARGE SCALE GENOMIC DNA]</scope>
    <source>
        <strain evidence="3">female</strain>
    </source>
</reference>
<keyword evidence="3" id="KW-1185">Reference proteome</keyword>
<dbReference type="PANTHER" id="PTHR31909:SF2">
    <property type="entry name" value="RIKEN CDNA 2410004P03 GENE"/>
    <property type="match status" value="1"/>
</dbReference>
<organism evidence="2 3">
    <name type="scientific">Astyanax mexicanus</name>
    <name type="common">Blind cave fish</name>
    <name type="synonym">Astyanax fasciatus mexicanus</name>
    <dbReference type="NCBI Taxonomy" id="7994"/>
    <lineage>
        <taxon>Eukaryota</taxon>
        <taxon>Metazoa</taxon>
        <taxon>Chordata</taxon>
        <taxon>Craniata</taxon>
        <taxon>Vertebrata</taxon>
        <taxon>Euteleostomi</taxon>
        <taxon>Actinopterygii</taxon>
        <taxon>Neopterygii</taxon>
        <taxon>Teleostei</taxon>
        <taxon>Ostariophysi</taxon>
        <taxon>Characiformes</taxon>
        <taxon>Characoidei</taxon>
        <taxon>Acestrorhamphidae</taxon>
        <taxon>Acestrorhamphinae</taxon>
        <taxon>Astyanax</taxon>
    </lineage>
</organism>
<evidence type="ECO:0000313" key="3">
    <source>
        <dbReference type="Proteomes" id="UP000018467"/>
    </source>
</evidence>
<dbReference type="eggNOG" id="ENOG502S2T8">
    <property type="taxonomic scope" value="Eukaryota"/>
</dbReference>
<feature type="compositionally biased region" description="Polar residues" evidence="1">
    <location>
        <begin position="1"/>
        <end position="12"/>
    </location>
</feature>
<feature type="compositionally biased region" description="Polar residues" evidence="1">
    <location>
        <begin position="24"/>
        <end position="41"/>
    </location>
</feature>
<reference evidence="3" key="1">
    <citation type="submission" date="2013-03" db="EMBL/GenBank/DDBJ databases">
        <authorList>
            <person name="Jeffery W."/>
            <person name="Warren W."/>
            <person name="Wilson R.K."/>
        </authorList>
    </citation>
    <scope>NUCLEOTIDE SEQUENCE</scope>
    <source>
        <strain evidence="3">female</strain>
    </source>
</reference>
<proteinExistence type="predicted"/>
<dbReference type="Ensembl" id="ENSAMXT00000021822.2">
    <property type="protein sequence ID" value="ENSAMXP00000021822.2"/>
    <property type="gene ID" value="ENSAMXG00000021199.2"/>
</dbReference>
<dbReference type="AlphaFoldDB" id="W5LPM0"/>
<feature type="compositionally biased region" description="Basic and acidic residues" evidence="1">
    <location>
        <begin position="46"/>
        <end position="60"/>
    </location>
</feature>